<name>A0A1B9GGB2_9TREE</name>
<dbReference type="AlphaFoldDB" id="A0A1B9GGB2"/>
<feature type="region of interest" description="Disordered" evidence="1">
    <location>
        <begin position="1"/>
        <end position="45"/>
    </location>
</feature>
<keyword evidence="4" id="KW-1185">Reference proteome</keyword>
<sequence length="100" mass="11043">MEQTLDDFVFSDSNAHIGISPDSERDSQTDQPPDAQSHGGFCSFQLDVPHAHPEQIFHENMLAQHSELTSISPTHSTDVSQPDTIFLSPSVTFIPPTTHE</sequence>
<evidence type="ECO:0000313" key="4">
    <source>
        <dbReference type="Proteomes" id="UP000092730"/>
    </source>
</evidence>
<evidence type="ECO:0000313" key="2">
    <source>
        <dbReference type="EMBL" id="OCF30100.1"/>
    </source>
</evidence>
<evidence type="ECO:0000313" key="3">
    <source>
        <dbReference type="EMBL" id="WVW80932.1"/>
    </source>
</evidence>
<reference evidence="3" key="2">
    <citation type="submission" date="2013-07" db="EMBL/GenBank/DDBJ databases">
        <authorList>
            <consortium name="The Broad Institute Genome Sequencing Platform"/>
            <person name="Cuomo C."/>
            <person name="Litvintseva A."/>
            <person name="Chen Y."/>
            <person name="Heitman J."/>
            <person name="Sun S."/>
            <person name="Springer D."/>
            <person name="Dromer F."/>
            <person name="Young S.K."/>
            <person name="Zeng Q."/>
            <person name="Gargeya S."/>
            <person name="Fitzgerald M."/>
            <person name="Abouelleil A."/>
            <person name="Alvarado L."/>
            <person name="Berlin A.M."/>
            <person name="Chapman S.B."/>
            <person name="Dewar J."/>
            <person name="Goldberg J."/>
            <person name="Griggs A."/>
            <person name="Gujja S."/>
            <person name="Hansen M."/>
            <person name="Howarth C."/>
            <person name="Imamovic A."/>
            <person name="Larimer J."/>
            <person name="McCowan C."/>
            <person name="Murphy C."/>
            <person name="Pearson M."/>
            <person name="Priest M."/>
            <person name="Roberts A."/>
            <person name="Saif S."/>
            <person name="Shea T."/>
            <person name="Sykes S."/>
            <person name="Wortman J."/>
            <person name="Nusbaum C."/>
            <person name="Birren B."/>
        </authorList>
    </citation>
    <scope>NUCLEOTIDE SEQUENCE</scope>
    <source>
        <strain evidence="3">CBS 10118</strain>
    </source>
</reference>
<dbReference type="EMBL" id="KI894018">
    <property type="protein sequence ID" value="OCF30100.1"/>
    <property type="molecule type" value="Genomic_DNA"/>
</dbReference>
<protein>
    <submittedName>
        <fullName evidence="2">Uncharacterized protein</fullName>
    </submittedName>
</protein>
<evidence type="ECO:0000256" key="1">
    <source>
        <dbReference type="SAM" id="MobiDB-lite"/>
    </source>
</evidence>
<reference evidence="2" key="1">
    <citation type="submission" date="2013-07" db="EMBL/GenBank/DDBJ databases">
        <title>The Genome Sequence of Cryptococcus bestiolae CBS10118.</title>
        <authorList>
            <consortium name="The Broad Institute Genome Sequencing Platform"/>
            <person name="Cuomo C."/>
            <person name="Litvintseva A."/>
            <person name="Chen Y."/>
            <person name="Heitman J."/>
            <person name="Sun S."/>
            <person name="Springer D."/>
            <person name="Dromer F."/>
            <person name="Young S.K."/>
            <person name="Zeng Q."/>
            <person name="Gargeya S."/>
            <person name="Fitzgerald M."/>
            <person name="Abouelleil A."/>
            <person name="Alvarado L."/>
            <person name="Berlin A.M."/>
            <person name="Chapman S.B."/>
            <person name="Dewar J."/>
            <person name="Goldberg J."/>
            <person name="Griggs A."/>
            <person name="Gujja S."/>
            <person name="Hansen M."/>
            <person name="Howarth C."/>
            <person name="Imamovic A."/>
            <person name="Larimer J."/>
            <person name="McCowan C."/>
            <person name="Murphy C."/>
            <person name="Pearson M."/>
            <person name="Priest M."/>
            <person name="Roberts A."/>
            <person name="Saif S."/>
            <person name="Shea T."/>
            <person name="Sykes S."/>
            <person name="Wortman J."/>
            <person name="Nusbaum C."/>
            <person name="Birren B."/>
        </authorList>
    </citation>
    <scope>NUCLEOTIDE SEQUENCE [LARGE SCALE GENOMIC DNA]</scope>
    <source>
        <strain evidence="2">CBS 10118</strain>
    </source>
</reference>
<dbReference type="GeneID" id="30206018"/>
<dbReference type="VEuPathDB" id="FungiDB:I302_01619"/>
<dbReference type="KEGG" id="kbi:30206018"/>
<dbReference type="EMBL" id="CP144541">
    <property type="protein sequence ID" value="WVW80932.1"/>
    <property type="molecule type" value="Genomic_DNA"/>
</dbReference>
<proteinExistence type="predicted"/>
<reference evidence="3" key="4">
    <citation type="submission" date="2024-02" db="EMBL/GenBank/DDBJ databases">
        <title>Comparative genomics of Cryptococcus and Kwoniella reveals pathogenesis evolution and contrasting modes of karyotype evolution via chromosome fusion or intercentromeric recombination.</title>
        <authorList>
            <person name="Coelho M.A."/>
            <person name="David-Palma M."/>
            <person name="Shea T."/>
            <person name="Bowers K."/>
            <person name="McGinley-Smith S."/>
            <person name="Mohammad A.W."/>
            <person name="Gnirke A."/>
            <person name="Yurkov A.M."/>
            <person name="Nowrousian M."/>
            <person name="Sun S."/>
            <person name="Cuomo C.A."/>
            <person name="Heitman J."/>
        </authorList>
    </citation>
    <scope>NUCLEOTIDE SEQUENCE</scope>
    <source>
        <strain evidence="3">CBS 10118</strain>
    </source>
</reference>
<organism evidence="2">
    <name type="scientific">Kwoniella bestiolae CBS 10118</name>
    <dbReference type="NCBI Taxonomy" id="1296100"/>
    <lineage>
        <taxon>Eukaryota</taxon>
        <taxon>Fungi</taxon>
        <taxon>Dikarya</taxon>
        <taxon>Basidiomycota</taxon>
        <taxon>Agaricomycotina</taxon>
        <taxon>Tremellomycetes</taxon>
        <taxon>Tremellales</taxon>
        <taxon>Cryptococcaceae</taxon>
        <taxon>Kwoniella</taxon>
    </lineage>
</organism>
<gene>
    <name evidence="2" type="ORF">I302_01619</name>
    <name evidence="3" type="ORF">I302_102923</name>
</gene>
<reference evidence="2" key="3">
    <citation type="submission" date="2014-01" db="EMBL/GenBank/DDBJ databases">
        <title>Evolution of pathogenesis and genome organization in the Tremellales.</title>
        <authorList>
            <person name="Cuomo C."/>
            <person name="Litvintseva A."/>
            <person name="Heitman J."/>
            <person name="Chen Y."/>
            <person name="Sun S."/>
            <person name="Springer D."/>
            <person name="Dromer F."/>
            <person name="Young S."/>
            <person name="Zeng Q."/>
            <person name="Chapman S."/>
            <person name="Gujja S."/>
            <person name="Saif S."/>
            <person name="Birren B."/>
        </authorList>
    </citation>
    <scope>NUCLEOTIDE SEQUENCE</scope>
    <source>
        <strain evidence="2">CBS 10118</strain>
    </source>
</reference>
<dbReference type="RefSeq" id="XP_019051170.1">
    <property type="nucleotide sequence ID" value="XM_019188292.1"/>
</dbReference>
<dbReference type="Proteomes" id="UP000092730">
    <property type="component" value="Chromosome 1"/>
</dbReference>
<accession>A0A1B9GGB2</accession>